<dbReference type="InterPro" id="IPR036439">
    <property type="entry name" value="Dockerin_dom_sf"/>
</dbReference>
<name>A0A2H0B6X8_9BACT</name>
<feature type="domain" description="Dockerin" evidence="2">
    <location>
        <begin position="366"/>
        <end position="420"/>
    </location>
</feature>
<protein>
    <recommendedName>
        <fullName evidence="2">Dockerin domain-containing protein</fullName>
    </recommendedName>
</protein>
<proteinExistence type="predicted"/>
<reference evidence="3 4" key="1">
    <citation type="submission" date="2017-09" db="EMBL/GenBank/DDBJ databases">
        <title>Depth-based differentiation of microbial function through sediment-hosted aquifers and enrichment of novel symbionts in the deep terrestrial subsurface.</title>
        <authorList>
            <person name="Probst A.J."/>
            <person name="Ladd B."/>
            <person name="Jarett J.K."/>
            <person name="Geller-Mcgrath D.E."/>
            <person name="Sieber C.M."/>
            <person name="Emerson J.B."/>
            <person name="Anantharaman K."/>
            <person name="Thomas B.C."/>
            <person name="Malmstrom R."/>
            <person name="Stieglmeier M."/>
            <person name="Klingl A."/>
            <person name="Woyke T."/>
            <person name="Ryan C.M."/>
            <person name="Banfield J.F."/>
        </authorList>
    </citation>
    <scope>NUCLEOTIDE SEQUENCE [LARGE SCALE GENOMIC DNA]</scope>
    <source>
        <strain evidence="3">CG23_combo_of_CG06-09_8_20_14_all_34_8</strain>
    </source>
</reference>
<evidence type="ECO:0000259" key="2">
    <source>
        <dbReference type="PROSITE" id="PS51766"/>
    </source>
</evidence>
<dbReference type="Gene3D" id="1.10.1330.10">
    <property type="entry name" value="Dockerin domain"/>
    <property type="match status" value="1"/>
</dbReference>
<dbReference type="EMBL" id="PCSR01000023">
    <property type="protein sequence ID" value="PIP53425.1"/>
    <property type="molecule type" value="Genomic_DNA"/>
</dbReference>
<keyword evidence="1" id="KW-1133">Transmembrane helix</keyword>
<evidence type="ECO:0000256" key="1">
    <source>
        <dbReference type="SAM" id="Phobius"/>
    </source>
</evidence>
<keyword evidence="1" id="KW-0472">Membrane</keyword>
<evidence type="ECO:0000313" key="3">
    <source>
        <dbReference type="EMBL" id="PIP53425.1"/>
    </source>
</evidence>
<dbReference type="AlphaFoldDB" id="A0A2H0B6X8"/>
<dbReference type="SUPFAM" id="SSF63446">
    <property type="entry name" value="Type I dockerin domain"/>
    <property type="match status" value="1"/>
</dbReference>
<comment type="caution">
    <text evidence="3">The sequence shown here is derived from an EMBL/GenBank/DDBJ whole genome shotgun (WGS) entry which is preliminary data.</text>
</comment>
<keyword evidence="1" id="KW-0812">Transmembrane</keyword>
<dbReference type="InterPro" id="IPR016134">
    <property type="entry name" value="Dockerin_dom"/>
</dbReference>
<gene>
    <name evidence="3" type="ORF">COX08_01065</name>
</gene>
<feature type="transmembrane region" description="Helical" evidence="1">
    <location>
        <begin position="9"/>
        <end position="28"/>
    </location>
</feature>
<dbReference type="GO" id="GO:0000272">
    <property type="term" value="P:polysaccharide catabolic process"/>
    <property type="evidence" value="ECO:0007669"/>
    <property type="project" value="InterPro"/>
</dbReference>
<sequence length="420" mass="45185">MAIIMPLTALNKIIISFFLLSFFSYFGLLKLKTQNISAAGNLASLSDVVSSLTVGAGHVEHEITFTIPRNATQIYPSDYIIVGMDNFSNIQSNILVQGSFTGIPTATVSGQNIKITGVSVLPGHTITLKGITADNPVNDFWLKVVITITEDEEGNLIKNVGTVYMTKTSGQIAVTATISPPYASVRISGYSAPGTFITITENGTVIGTDTAGIAGLFSKYLTGIFPGSHTFTLYGVDASNRTTSLLDVSAVTPIYQETSISNLLLSPTIELSNTSINQGDLLVSNGSAITNGNLSIFTEPHLRTYYATSSATGLWSYTIDNTDEYIPGDYHIYSLVQNGTGSQSLFSNALQFTVISSQEGGTNPLCDISRGDLNCDDSINLVDFSILMYYWGSTNQISDINEDESVNLVDFSVMMYYWGT</sequence>
<dbReference type="Proteomes" id="UP000229459">
    <property type="component" value="Unassembled WGS sequence"/>
</dbReference>
<organism evidence="3 4">
    <name type="scientific">Candidatus Beckwithbacteria bacterium CG23_combo_of_CG06-09_8_20_14_all_34_8</name>
    <dbReference type="NCBI Taxonomy" id="1974497"/>
    <lineage>
        <taxon>Bacteria</taxon>
        <taxon>Candidatus Beckwithiibacteriota</taxon>
    </lineage>
</organism>
<accession>A0A2H0B6X8</accession>
<dbReference type="PROSITE" id="PS51766">
    <property type="entry name" value="DOCKERIN"/>
    <property type="match status" value="1"/>
</dbReference>
<evidence type="ECO:0000313" key="4">
    <source>
        <dbReference type="Proteomes" id="UP000229459"/>
    </source>
</evidence>